<dbReference type="Gene3D" id="3.20.20.70">
    <property type="entry name" value="Aldolase class I"/>
    <property type="match status" value="1"/>
</dbReference>
<dbReference type="EC" id="6.3.4.21" evidence="3"/>
<dbReference type="CDD" id="cd01570">
    <property type="entry name" value="NAPRTase_A"/>
    <property type="match status" value="1"/>
</dbReference>
<keyword evidence="5 11" id="KW-0436">Ligase</keyword>
<dbReference type="InterPro" id="IPR006405">
    <property type="entry name" value="Nic_PRibTrfase_pncB"/>
</dbReference>
<name>A0A3B1CZT2_9ZZZZ</name>
<feature type="domain" description="Nicotinate/nicotinamide phosphoribosyltransferase" evidence="9">
    <location>
        <begin position="154"/>
        <end position="332"/>
    </location>
</feature>
<dbReference type="SUPFAM" id="SSF54675">
    <property type="entry name" value="Nicotinate/Quinolinate PRTase N-terminal domain-like"/>
    <property type="match status" value="1"/>
</dbReference>
<keyword evidence="6" id="KW-0662">Pyridine nucleotide biosynthesis</keyword>
<dbReference type="GO" id="GO:0016757">
    <property type="term" value="F:glycosyltransferase activity"/>
    <property type="evidence" value="ECO:0007669"/>
    <property type="project" value="UniProtKB-KW"/>
</dbReference>
<organism evidence="11">
    <name type="scientific">hydrothermal vent metagenome</name>
    <dbReference type="NCBI Taxonomy" id="652676"/>
    <lineage>
        <taxon>unclassified sequences</taxon>
        <taxon>metagenomes</taxon>
        <taxon>ecological metagenomes</taxon>
    </lineage>
</organism>
<dbReference type="Pfam" id="PF04095">
    <property type="entry name" value="NAPRTase"/>
    <property type="match status" value="1"/>
</dbReference>
<evidence type="ECO:0000259" key="10">
    <source>
        <dbReference type="Pfam" id="PF17767"/>
    </source>
</evidence>
<protein>
    <recommendedName>
        <fullName evidence="3">nicotinate phosphoribosyltransferase</fullName>
        <ecNumber evidence="3">6.3.4.21</ecNumber>
    </recommendedName>
</protein>
<proteinExistence type="inferred from homology"/>
<sequence length="418" mass="46049">MSYPKSALATDYYQLTMMAGYHSARINRRKACFDLFFRSNPFEGGYTLAVGLEDALKYLESLCFTDDDIAYLVSLKQFDDKFLSYLKELRFTGDVDAVLEGTVVFPQEPVLRVTAPLDQCQLVESTLLNIINFQSLIATKSARICGEAGYDNVLEFGLRRAQGQDGALTASKAAYIGGCAATSNTQAGKVYGIPVKGTHAHSWVTAFDNELTAFRKFVEIFPQNSVLLIDTFDTLTSGAPNAIRVGLEMKKRGERLAGVRLDSGDLMFLSVKVREMLDQAGLFETKIYCSNELDEGIIHDLKSQGAKIDVYGVGTRLISAFGEPALSGVYKMAACEDGNGEWIMKLKKSEGLTKATLPGCKQVWRMFNGDDEMMADLIELDDKEPDFSKGVTGTHPAIEEMSKFYSGVKKTITLINPV</sequence>
<dbReference type="PIRSF" id="PIRSF000484">
    <property type="entry name" value="NAPRT"/>
    <property type="match status" value="1"/>
</dbReference>
<comment type="similarity">
    <text evidence="2">Belongs to the NAPRTase family.</text>
</comment>
<evidence type="ECO:0000313" key="11">
    <source>
        <dbReference type="EMBL" id="VAX24865.1"/>
    </source>
</evidence>
<dbReference type="Pfam" id="PF17767">
    <property type="entry name" value="NAPRTase_N"/>
    <property type="match status" value="1"/>
</dbReference>
<reference evidence="11" key="1">
    <citation type="submission" date="2018-06" db="EMBL/GenBank/DDBJ databases">
        <authorList>
            <person name="Zhirakovskaya E."/>
        </authorList>
    </citation>
    <scope>NUCLEOTIDE SEQUENCE</scope>
</reference>
<dbReference type="Gene3D" id="3.20.140.10">
    <property type="entry name" value="nicotinate phosphoribosyltransferase"/>
    <property type="match status" value="1"/>
</dbReference>
<evidence type="ECO:0000256" key="3">
    <source>
        <dbReference type="ARBA" id="ARBA00013236"/>
    </source>
</evidence>
<evidence type="ECO:0000256" key="6">
    <source>
        <dbReference type="ARBA" id="ARBA00022642"/>
    </source>
</evidence>
<keyword evidence="4" id="KW-0597">Phosphoprotein</keyword>
<evidence type="ECO:0000256" key="4">
    <source>
        <dbReference type="ARBA" id="ARBA00022553"/>
    </source>
</evidence>
<dbReference type="InterPro" id="IPR041525">
    <property type="entry name" value="N/Namide_PRibTrfase"/>
</dbReference>
<dbReference type="GO" id="GO:0004516">
    <property type="term" value="F:nicotinate phosphoribosyltransferase activity"/>
    <property type="evidence" value="ECO:0007669"/>
    <property type="project" value="UniProtKB-EC"/>
</dbReference>
<evidence type="ECO:0000256" key="7">
    <source>
        <dbReference type="ARBA" id="ARBA00022679"/>
    </source>
</evidence>
<dbReference type="UniPathway" id="UPA00253">
    <property type="reaction ID" value="UER00457"/>
</dbReference>
<keyword evidence="7 11" id="KW-0808">Transferase</keyword>
<evidence type="ECO:0000259" key="9">
    <source>
        <dbReference type="Pfam" id="PF04095"/>
    </source>
</evidence>
<dbReference type="GO" id="GO:0005829">
    <property type="term" value="C:cytosol"/>
    <property type="evidence" value="ECO:0007669"/>
    <property type="project" value="TreeGrafter"/>
</dbReference>
<evidence type="ECO:0000256" key="1">
    <source>
        <dbReference type="ARBA" id="ARBA00004952"/>
    </source>
</evidence>
<dbReference type="PANTHER" id="PTHR11098:SF1">
    <property type="entry name" value="NICOTINATE PHOSPHORIBOSYLTRANSFERASE"/>
    <property type="match status" value="1"/>
</dbReference>
<dbReference type="InterPro" id="IPR040727">
    <property type="entry name" value="NAPRTase_N"/>
</dbReference>
<accession>A0A3B1CZT2</accession>
<gene>
    <name evidence="11" type="ORF">MNBD_NITROSPINAE04-64</name>
</gene>
<dbReference type="InterPro" id="IPR007229">
    <property type="entry name" value="Nic_PRibTrfase-Fam"/>
</dbReference>
<keyword evidence="11" id="KW-0328">Glycosyltransferase</keyword>
<dbReference type="EMBL" id="UOGA01000280">
    <property type="protein sequence ID" value="VAX24865.1"/>
    <property type="molecule type" value="Genomic_DNA"/>
</dbReference>
<dbReference type="FunFam" id="3.20.20.70:FF:000076">
    <property type="entry name" value="Nicotinate phosphoribosyltransferase"/>
    <property type="match status" value="1"/>
</dbReference>
<dbReference type="GO" id="GO:0034355">
    <property type="term" value="P:NAD+ biosynthetic process via the salvage pathway"/>
    <property type="evidence" value="ECO:0007669"/>
    <property type="project" value="TreeGrafter"/>
</dbReference>
<feature type="non-terminal residue" evidence="11">
    <location>
        <position position="418"/>
    </location>
</feature>
<dbReference type="NCBIfam" id="NF006695">
    <property type="entry name" value="PRK09243.1-2"/>
    <property type="match status" value="1"/>
</dbReference>
<evidence type="ECO:0000256" key="8">
    <source>
        <dbReference type="ARBA" id="ARBA00048668"/>
    </source>
</evidence>
<dbReference type="SUPFAM" id="SSF51690">
    <property type="entry name" value="Nicotinate/Quinolinate PRTase C-terminal domain-like"/>
    <property type="match status" value="1"/>
</dbReference>
<comment type="pathway">
    <text evidence="1">Cofactor biosynthesis; NAD(+) biosynthesis; nicotinate D-ribonucleotide from nicotinate: step 1/1.</text>
</comment>
<evidence type="ECO:0000256" key="2">
    <source>
        <dbReference type="ARBA" id="ARBA00010897"/>
    </source>
</evidence>
<dbReference type="InterPro" id="IPR036068">
    <property type="entry name" value="Nicotinate_pribotase-like_C"/>
</dbReference>
<dbReference type="NCBIfam" id="NF009131">
    <property type="entry name" value="PRK12484.1"/>
    <property type="match status" value="1"/>
</dbReference>
<dbReference type="InterPro" id="IPR013785">
    <property type="entry name" value="Aldolase_TIM"/>
</dbReference>
<comment type="catalytic activity">
    <reaction evidence="8">
        <text>5-phospho-alpha-D-ribose 1-diphosphate + nicotinate + ATP + H2O = nicotinate beta-D-ribonucleotide + ADP + phosphate + diphosphate</text>
        <dbReference type="Rhea" id="RHEA:36163"/>
        <dbReference type="ChEBI" id="CHEBI:15377"/>
        <dbReference type="ChEBI" id="CHEBI:30616"/>
        <dbReference type="ChEBI" id="CHEBI:32544"/>
        <dbReference type="ChEBI" id="CHEBI:33019"/>
        <dbReference type="ChEBI" id="CHEBI:43474"/>
        <dbReference type="ChEBI" id="CHEBI:57502"/>
        <dbReference type="ChEBI" id="CHEBI:58017"/>
        <dbReference type="ChEBI" id="CHEBI:456216"/>
        <dbReference type="EC" id="6.3.4.21"/>
    </reaction>
</comment>
<dbReference type="NCBIfam" id="TIGR01513">
    <property type="entry name" value="NAPRTase_put"/>
    <property type="match status" value="1"/>
</dbReference>
<feature type="domain" description="Nicotinate phosphoribosyltransferase N-terminal" evidence="10">
    <location>
        <begin position="8"/>
        <end position="132"/>
    </location>
</feature>
<dbReference type="PANTHER" id="PTHR11098">
    <property type="entry name" value="NICOTINATE PHOSPHORIBOSYLTRANSFERASE"/>
    <property type="match status" value="1"/>
</dbReference>
<evidence type="ECO:0000256" key="5">
    <source>
        <dbReference type="ARBA" id="ARBA00022598"/>
    </source>
</evidence>
<dbReference type="AlphaFoldDB" id="A0A3B1CZT2"/>